<dbReference type="InterPro" id="IPR006571">
    <property type="entry name" value="TLDc_dom"/>
</dbReference>
<dbReference type="PROSITE" id="PS51886">
    <property type="entry name" value="TLDC"/>
    <property type="match status" value="1"/>
</dbReference>
<accession>A0A1Y2B1X5</accession>
<sequence>MRSKNNEETSIALYEIEEESIFVLKYSEKNYEIKLQLVKINKESFIRIIAQEEKKIVNYNYQIDMNKEDFIKQDNILLRPYREIQEIYNFITESFNENIVSINDIKEKISFNLMIKGKIIENCGQDDKEEMLCRRINELEKENNNLKVKVNSLEEKENKLELKFKKLEEEIQKLILYNEKNKLNEIIQSEEELRFIKNRLLKIPGRKNSNVNLELIYKMTEDGDSIETFHSKCDNIPNNLVLIKSSSGARFGGYTDKPWYSISSVGVHVEDNNCFCFSLSKNKIYDAIKNKNSIYNSIYWGPFFCNLFGIGGPNNFLSSGGCYDYSKSNSYFSGVNTPYEINNGYSEFKVLEFELYHVVFE</sequence>
<evidence type="ECO:0000259" key="2">
    <source>
        <dbReference type="PROSITE" id="PS51886"/>
    </source>
</evidence>
<protein>
    <recommendedName>
        <fullName evidence="2">TLDc domain-containing protein</fullName>
    </recommendedName>
</protein>
<organism evidence="3 4">
    <name type="scientific">Neocallimastix californiae</name>
    <dbReference type="NCBI Taxonomy" id="1754190"/>
    <lineage>
        <taxon>Eukaryota</taxon>
        <taxon>Fungi</taxon>
        <taxon>Fungi incertae sedis</taxon>
        <taxon>Chytridiomycota</taxon>
        <taxon>Chytridiomycota incertae sedis</taxon>
        <taxon>Neocallimastigomycetes</taxon>
        <taxon>Neocallimastigales</taxon>
        <taxon>Neocallimastigaceae</taxon>
        <taxon>Neocallimastix</taxon>
    </lineage>
</organism>
<keyword evidence="4" id="KW-1185">Reference proteome</keyword>
<evidence type="ECO:0000256" key="1">
    <source>
        <dbReference type="SAM" id="Coils"/>
    </source>
</evidence>
<dbReference type="PANTHER" id="PTHR23354">
    <property type="entry name" value="NUCLEOLAR PROTEIN 7/ESTROGEN RECEPTOR COACTIVATOR-RELATED"/>
    <property type="match status" value="1"/>
</dbReference>
<dbReference type="Proteomes" id="UP000193920">
    <property type="component" value="Unassembled WGS sequence"/>
</dbReference>
<feature type="domain" description="TLDc" evidence="2">
    <location>
        <begin position="192"/>
        <end position="359"/>
    </location>
</feature>
<feature type="coiled-coil region" evidence="1">
    <location>
        <begin position="129"/>
        <end position="177"/>
    </location>
</feature>
<dbReference type="Pfam" id="PF07534">
    <property type="entry name" value="TLD"/>
    <property type="match status" value="1"/>
</dbReference>
<keyword evidence="1" id="KW-0175">Coiled coil</keyword>
<name>A0A1Y2B1X5_9FUNG</name>
<comment type="caution">
    <text evidence="3">The sequence shown here is derived from an EMBL/GenBank/DDBJ whole genome shotgun (WGS) entry which is preliminary data.</text>
</comment>
<dbReference type="OrthoDB" id="2439862at2759"/>
<dbReference type="AlphaFoldDB" id="A0A1Y2B1X5"/>
<proteinExistence type="predicted"/>
<evidence type="ECO:0000313" key="4">
    <source>
        <dbReference type="Proteomes" id="UP000193920"/>
    </source>
</evidence>
<evidence type="ECO:0000313" key="3">
    <source>
        <dbReference type="EMBL" id="ORY28839.1"/>
    </source>
</evidence>
<dbReference type="SMART" id="SM00584">
    <property type="entry name" value="TLDc"/>
    <property type="match status" value="1"/>
</dbReference>
<dbReference type="EMBL" id="MCOG01000183">
    <property type="protein sequence ID" value="ORY28839.1"/>
    <property type="molecule type" value="Genomic_DNA"/>
</dbReference>
<reference evidence="3 4" key="1">
    <citation type="submission" date="2016-08" db="EMBL/GenBank/DDBJ databases">
        <title>A Parts List for Fungal Cellulosomes Revealed by Comparative Genomics.</title>
        <authorList>
            <consortium name="DOE Joint Genome Institute"/>
            <person name="Haitjema C.H."/>
            <person name="Gilmore S.P."/>
            <person name="Henske J.K."/>
            <person name="Solomon K.V."/>
            <person name="De Groot R."/>
            <person name="Kuo A."/>
            <person name="Mondo S.J."/>
            <person name="Salamov A.A."/>
            <person name="Labutti K."/>
            <person name="Zhao Z."/>
            <person name="Chiniquy J."/>
            <person name="Barry K."/>
            <person name="Brewer H.M."/>
            <person name="Purvine S.O."/>
            <person name="Wright A.T."/>
            <person name="Boxma B."/>
            <person name="Van Alen T."/>
            <person name="Hackstein J.H."/>
            <person name="Baker S.E."/>
            <person name="Grigoriev I.V."/>
            <person name="O'Malley M.A."/>
        </authorList>
    </citation>
    <scope>NUCLEOTIDE SEQUENCE [LARGE SCALE GENOMIC DNA]</scope>
    <source>
        <strain evidence="3 4">G1</strain>
    </source>
</reference>
<gene>
    <name evidence="3" type="ORF">LY90DRAFT_512987</name>
</gene>
<dbReference type="STRING" id="1754190.A0A1Y2B1X5"/>